<dbReference type="Gene3D" id="3.40.50.11500">
    <property type="match status" value="1"/>
</dbReference>
<dbReference type="GO" id="GO:0006897">
    <property type="term" value="P:endocytosis"/>
    <property type="evidence" value="ECO:0007669"/>
    <property type="project" value="TreeGrafter"/>
</dbReference>
<dbReference type="EMBL" id="CAUYUE010000006">
    <property type="protein sequence ID" value="CAK0781720.1"/>
    <property type="molecule type" value="Genomic_DNA"/>
</dbReference>
<comment type="caution">
    <text evidence="3">The sequence shown here is derived from an EMBL/GenBank/DDBJ whole genome shotgun (WGS) entry which is preliminary data.</text>
</comment>
<dbReference type="PANTHER" id="PTHR13196">
    <property type="entry name" value="DENN DOMAIN-CONTAINING"/>
    <property type="match status" value="1"/>
</dbReference>
<evidence type="ECO:0000313" key="3">
    <source>
        <dbReference type="EMBL" id="CAK0781720.1"/>
    </source>
</evidence>
<feature type="compositionally biased region" description="Low complexity" evidence="1">
    <location>
        <begin position="649"/>
        <end position="662"/>
    </location>
</feature>
<sequence length="966" mass="103725">MSFETFFVARIAGGSAELNCRHDSPKRTVKELPSAANLGIFTYALGVQHVEPKEYMASDEYTFTLTGGDGKRLHGFCRSFLPPRQTLSGSLRHPQVLCIITQHLWMTVYFKVLQIAEALLKQSDLLTRAGPADLPIVSPAARFLDQLAEHFSIIYEPSQVVQVPLPRTPVPVNVSPPRRLGSAFQPLQPLSSTPEFMELEVPPALGNGPGNAGLPLARLLWHLPARAMVALLEALLLERRILMVAQGRDTVSAAVHCAAALLHPFSWQHIYLPLLPLALKDYLAAPMPFLMGLHAPDLFMPTLRSGSLEEVVIVDLDRGAILTGSGQPLPGCALPWADQLRDAFDLLKQTLRSPLEHESTPHIIALMQEYFVKLLGRYPSFIERDTEGGAPAHSNGARPAEDECNMMRAHGCHFDFDAFVASFSSSKARALLTQMRQSQCLEVFINERLLMASKGYADKDDFERKVDAAAQHKSIGKTVVNAGAKSVSRVNAIIQKTSKAVKGMRQSYSETRLRFPSEPPAANGKHSVMWQKHSEPRVQAQHAAQHSAQHEPPRISADHQFLSDDDNSGSGSDEDHVGAEARKQHRRIAADHAVAKQDAARQDAQQPDPTATPPVQAFSGLSLLDLPVSAPPMTSKDGEQPCDRLEKWSAPSQAAPSPQSQAKARPGNGWFNLGQTLGESLETPCLPLAAGGSASMPSRPVSVPGNSAVCPATQAGRQPSVARSMDPFETLAPLYSPLSAAMTGTSHQPEVTALNPALGQSLPAMHPMSSTFNRSPANTNALSASAPSPAASPQDWLKQSGALGSLSGLSLHASGSDTAAGRRELYRVDLQGSSSPLSPPVSTSGFLASQHASASPPDSLAAGMSMSKAVSAKPFSIQHSAEAMKPAQSRDYALPWLDVTASDATEQSDAEGVARKPGGRTEVSQAPQLDLQNGQLHENPFAESMGPPASHEWAFKPSQSLSLLDM</sequence>
<feature type="compositionally biased region" description="Polar residues" evidence="1">
    <location>
        <begin position="957"/>
        <end position="966"/>
    </location>
</feature>
<dbReference type="GO" id="GO:1901981">
    <property type="term" value="F:phosphatidylinositol phosphate binding"/>
    <property type="evidence" value="ECO:0007669"/>
    <property type="project" value="TreeGrafter"/>
</dbReference>
<dbReference type="InterPro" id="IPR040032">
    <property type="entry name" value="DENND1A/B/C"/>
</dbReference>
<dbReference type="Proteomes" id="UP001314263">
    <property type="component" value="Unassembled WGS sequence"/>
</dbReference>
<gene>
    <name evidence="3" type="ORF">CVIRNUC_005454</name>
</gene>
<feature type="compositionally biased region" description="Low complexity" evidence="1">
    <location>
        <begin position="833"/>
        <end position="844"/>
    </location>
</feature>
<dbReference type="Pfam" id="PF02141">
    <property type="entry name" value="DENN"/>
    <property type="match status" value="1"/>
</dbReference>
<feature type="compositionally biased region" description="Low complexity" evidence="1">
    <location>
        <begin position="775"/>
        <end position="793"/>
    </location>
</feature>
<reference evidence="3 4" key="1">
    <citation type="submission" date="2023-10" db="EMBL/GenBank/DDBJ databases">
        <authorList>
            <person name="Maclean D."/>
            <person name="Macfadyen A."/>
        </authorList>
    </citation>
    <scope>NUCLEOTIDE SEQUENCE [LARGE SCALE GENOMIC DNA]</scope>
</reference>
<feature type="region of interest" description="Disordered" evidence="1">
    <location>
        <begin position="772"/>
        <end position="796"/>
    </location>
</feature>
<dbReference type="GO" id="GO:0005829">
    <property type="term" value="C:cytosol"/>
    <property type="evidence" value="ECO:0007669"/>
    <property type="project" value="TreeGrafter"/>
</dbReference>
<feature type="region of interest" description="Disordered" evidence="1">
    <location>
        <begin position="558"/>
        <end position="616"/>
    </location>
</feature>
<feature type="compositionally biased region" description="Polar residues" evidence="1">
    <location>
        <begin position="922"/>
        <end position="936"/>
    </location>
</feature>
<dbReference type="SMART" id="SM00799">
    <property type="entry name" value="DENN"/>
    <property type="match status" value="1"/>
</dbReference>
<feature type="region of interest" description="Disordered" evidence="1">
    <location>
        <begin position="903"/>
        <end position="966"/>
    </location>
</feature>
<dbReference type="Gene3D" id="3.30.450.200">
    <property type="match status" value="1"/>
</dbReference>
<feature type="region of interest" description="Disordered" evidence="1">
    <location>
        <begin position="831"/>
        <end position="862"/>
    </location>
</feature>
<dbReference type="GO" id="GO:0005085">
    <property type="term" value="F:guanyl-nucleotide exchange factor activity"/>
    <property type="evidence" value="ECO:0007669"/>
    <property type="project" value="InterPro"/>
</dbReference>
<dbReference type="PROSITE" id="PS50211">
    <property type="entry name" value="DENN"/>
    <property type="match status" value="1"/>
</dbReference>
<feature type="region of interest" description="Disordered" evidence="1">
    <location>
        <begin position="648"/>
        <end position="668"/>
    </location>
</feature>
<feature type="region of interest" description="Disordered" evidence="1">
    <location>
        <begin position="534"/>
        <end position="553"/>
    </location>
</feature>
<organism evidence="3 4">
    <name type="scientific">Coccomyxa viridis</name>
    <dbReference type="NCBI Taxonomy" id="1274662"/>
    <lineage>
        <taxon>Eukaryota</taxon>
        <taxon>Viridiplantae</taxon>
        <taxon>Chlorophyta</taxon>
        <taxon>core chlorophytes</taxon>
        <taxon>Trebouxiophyceae</taxon>
        <taxon>Trebouxiophyceae incertae sedis</taxon>
        <taxon>Coccomyxaceae</taxon>
        <taxon>Coccomyxa</taxon>
    </lineage>
</organism>
<protein>
    <recommendedName>
        <fullName evidence="2">UDENN domain-containing protein</fullName>
    </recommendedName>
</protein>
<evidence type="ECO:0000313" key="4">
    <source>
        <dbReference type="Proteomes" id="UP001314263"/>
    </source>
</evidence>
<dbReference type="InterPro" id="IPR001194">
    <property type="entry name" value="cDENN_dom"/>
</dbReference>
<evidence type="ECO:0000256" key="1">
    <source>
        <dbReference type="SAM" id="MobiDB-lite"/>
    </source>
</evidence>
<feature type="domain" description="UDENN" evidence="2">
    <location>
        <begin position="1"/>
        <end position="455"/>
    </location>
</feature>
<proteinExistence type="predicted"/>
<name>A0AAV1I5X8_9CHLO</name>
<dbReference type="InterPro" id="IPR043153">
    <property type="entry name" value="DENN_C"/>
</dbReference>
<dbReference type="AlphaFoldDB" id="A0AAV1I5X8"/>
<evidence type="ECO:0000259" key="2">
    <source>
        <dbReference type="PROSITE" id="PS50211"/>
    </source>
</evidence>
<feature type="region of interest" description="Disordered" evidence="1">
    <location>
        <begin position="503"/>
        <end position="529"/>
    </location>
</feature>
<dbReference type="InterPro" id="IPR037516">
    <property type="entry name" value="Tripartite_DENN"/>
</dbReference>
<keyword evidence="4" id="KW-1185">Reference proteome</keyword>
<feature type="compositionally biased region" description="Basic and acidic residues" evidence="1">
    <location>
        <begin position="573"/>
        <end position="601"/>
    </location>
</feature>
<dbReference type="GO" id="GO:0032456">
    <property type="term" value="P:endocytic recycling"/>
    <property type="evidence" value="ECO:0007669"/>
    <property type="project" value="TreeGrafter"/>
</dbReference>
<accession>A0AAV1I5X8</accession>
<dbReference type="PANTHER" id="PTHR13196:SF14">
    <property type="entry name" value="UDENN DOMAIN-CONTAINING PROTEIN"/>
    <property type="match status" value="1"/>
</dbReference>